<feature type="chain" id="PRO_5039607834" description="chitinase" evidence="8">
    <location>
        <begin position="27"/>
        <end position="408"/>
    </location>
</feature>
<dbReference type="PROSITE" id="PS01095">
    <property type="entry name" value="GH18_1"/>
    <property type="match status" value="1"/>
</dbReference>
<name>A0A4S8PFN1_9ACTN</name>
<dbReference type="PANTHER" id="PTHR45708">
    <property type="entry name" value="ENDOCHITINASE"/>
    <property type="match status" value="1"/>
</dbReference>
<reference evidence="10 11" key="1">
    <citation type="journal article" date="2018" name="Int. J. Syst. Evol. Microbiol.">
        <title>Glycomyces paridis sp. nov., isolated from the medicinal plant Paris polyphylla.</title>
        <authorList>
            <person name="Fang X.M."/>
            <person name="Bai J.L."/>
            <person name="Su J."/>
            <person name="Zhao L.L."/>
            <person name="Liu H.Y."/>
            <person name="Ma B.P."/>
            <person name="Zhang Y.Q."/>
            <person name="Yu L.Y."/>
        </authorList>
    </citation>
    <scope>NUCLEOTIDE SEQUENCE [LARGE SCALE GENOMIC DNA]</scope>
    <source>
        <strain evidence="10 11">CPCC 204357</strain>
    </source>
</reference>
<dbReference type="OrthoDB" id="5172397at2"/>
<dbReference type="SMART" id="SM00495">
    <property type="entry name" value="ChtBD3"/>
    <property type="match status" value="1"/>
</dbReference>
<dbReference type="SMART" id="SM00636">
    <property type="entry name" value="Glyco_18"/>
    <property type="match status" value="1"/>
</dbReference>
<dbReference type="PANTHER" id="PTHR45708:SF49">
    <property type="entry name" value="ENDOCHITINASE"/>
    <property type="match status" value="1"/>
</dbReference>
<dbReference type="Gene3D" id="2.10.10.20">
    <property type="entry name" value="Carbohydrate-binding module superfamily 5/12"/>
    <property type="match status" value="1"/>
</dbReference>
<dbReference type="InterPro" id="IPR036573">
    <property type="entry name" value="CBM_sf_5/12"/>
</dbReference>
<keyword evidence="4 5" id="KW-0326">Glycosidase</keyword>
<dbReference type="SUPFAM" id="SSF51055">
    <property type="entry name" value="Carbohydrate binding domain"/>
    <property type="match status" value="1"/>
</dbReference>
<evidence type="ECO:0000256" key="8">
    <source>
        <dbReference type="SAM" id="SignalP"/>
    </source>
</evidence>
<dbReference type="GO" id="GO:0008061">
    <property type="term" value="F:chitin binding"/>
    <property type="evidence" value="ECO:0007669"/>
    <property type="project" value="InterPro"/>
</dbReference>
<dbReference type="InterPro" id="IPR017853">
    <property type="entry name" value="GH"/>
</dbReference>
<dbReference type="InterPro" id="IPR001223">
    <property type="entry name" value="Glyco_hydro18_cat"/>
</dbReference>
<dbReference type="Pfam" id="PF00704">
    <property type="entry name" value="Glyco_hydro_18"/>
    <property type="match status" value="1"/>
</dbReference>
<dbReference type="GO" id="GO:0005576">
    <property type="term" value="C:extracellular region"/>
    <property type="evidence" value="ECO:0007669"/>
    <property type="project" value="InterPro"/>
</dbReference>
<organism evidence="10 11">
    <name type="scientific">Glycomyces paridis</name>
    <dbReference type="NCBI Taxonomy" id="2126555"/>
    <lineage>
        <taxon>Bacteria</taxon>
        <taxon>Bacillati</taxon>
        <taxon>Actinomycetota</taxon>
        <taxon>Actinomycetes</taxon>
        <taxon>Glycomycetales</taxon>
        <taxon>Glycomycetaceae</taxon>
        <taxon>Glycomyces</taxon>
    </lineage>
</organism>
<keyword evidence="11" id="KW-1185">Reference proteome</keyword>
<evidence type="ECO:0000256" key="6">
    <source>
        <dbReference type="RuleBase" id="RU004453"/>
    </source>
</evidence>
<dbReference type="SUPFAM" id="SSF51445">
    <property type="entry name" value="(Trans)glycosidases"/>
    <property type="match status" value="1"/>
</dbReference>
<feature type="domain" description="GH18" evidence="9">
    <location>
        <begin position="116"/>
        <end position="406"/>
    </location>
</feature>
<dbReference type="Proteomes" id="UP000305792">
    <property type="component" value="Unassembled WGS sequence"/>
</dbReference>
<dbReference type="CDD" id="cd12215">
    <property type="entry name" value="ChiC_BD"/>
    <property type="match status" value="1"/>
</dbReference>
<dbReference type="GO" id="GO:0008843">
    <property type="term" value="F:endochitinase activity"/>
    <property type="evidence" value="ECO:0007669"/>
    <property type="project" value="UniProtKB-EC"/>
</dbReference>
<accession>A0A4S8PFN1</accession>
<feature type="signal peptide" evidence="8">
    <location>
        <begin position="1"/>
        <end position="26"/>
    </location>
</feature>
<evidence type="ECO:0000256" key="5">
    <source>
        <dbReference type="RuleBase" id="RU000489"/>
    </source>
</evidence>
<feature type="region of interest" description="Disordered" evidence="7">
    <location>
        <begin position="77"/>
        <end position="114"/>
    </location>
</feature>
<comment type="similarity">
    <text evidence="6">Belongs to the glycosyl hydrolase 18 family.</text>
</comment>
<dbReference type="GO" id="GO:0005975">
    <property type="term" value="P:carbohydrate metabolic process"/>
    <property type="evidence" value="ECO:0007669"/>
    <property type="project" value="InterPro"/>
</dbReference>
<evidence type="ECO:0000256" key="1">
    <source>
        <dbReference type="ARBA" id="ARBA00012729"/>
    </source>
</evidence>
<evidence type="ECO:0000313" key="11">
    <source>
        <dbReference type="Proteomes" id="UP000305792"/>
    </source>
</evidence>
<evidence type="ECO:0000256" key="7">
    <source>
        <dbReference type="SAM" id="MobiDB-lite"/>
    </source>
</evidence>
<dbReference type="InterPro" id="IPR011583">
    <property type="entry name" value="Chitinase_II/V-like_cat"/>
</dbReference>
<evidence type="ECO:0000313" key="10">
    <source>
        <dbReference type="EMBL" id="THV27139.1"/>
    </source>
</evidence>
<dbReference type="AlphaFoldDB" id="A0A4S8PFN1"/>
<evidence type="ECO:0000256" key="3">
    <source>
        <dbReference type="ARBA" id="ARBA00023277"/>
    </source>
</evidence>
<comment type="caution">
    <text evidence="10">The sequence shown here is derived from an EMBL/GenBank/DDBJ whole genome shotgun (WGS) entry which is preliminary data.</text>
</comment>
<evidence type="ECO:0000259" key="9">
    <source>
        <dbReference type="PROSITE" id="PS51910"/>
    </source>
</evidence>
<proteinExistence type="inferred from homology"/>
<evidence type="ECO:0000256" key="4">
    <source>
        <dbReference type="ARBA" id="ARBA00023295"/>
    </source>
</evidence>
<sequence>MTAATALATAVAAVAVPLLFSQGAGAQAVCDGEAWQSTEIYTGGDLVSHQDREYRAKWWTTGETPGTTGEWGVWQDLGACDGAEPTTPPTDEPTTDEPTTEEPTDPPTDPPGGGNALLTGYWHNFDNGSGVMELGEVPASYDIIAIAFAESTTTPGQVDFALDASLTNAGYTEAEFKADIAAIKAQGRHVVISVGGEKGNVTVNSAATASAFSASVLSLMGEYGFDGVDIDLEHGINADALETAIRSIRAGYGAGLVYTMAPQTIDFQFTSGGYYQLATETKDILTIVNMQYYNSGTMLGCDDKVYAQGDIDFLTAQACIQLEAGLAPSQVGLGLPAVQRAAGSGYVSPTMVNNALDCLAKLVNCGDFTPSQAYPGIGGAMTWSINWDATNNYNFANTVAGHFGSLPQ</sequence>
<dbReference type="Gene3D" id="3.20.20.80">
    <property type="entry name" value="Glycosidases"/>
    <property type="match status" value="1"/>
</dbReference>
<dbReference type="GO" id="GO:0030246">
    <property type="term" value="F:carbohydrate binding"/>
    <property type="evidence" value="ECO:0007669"/>
    <property type="project" value="InterPro"/>
</dbReference>
<dbReference type="Pfam" id="PF02839">
    <property type="entry name" value="CBM_5_12"/>
    <property type="match status" value="1"/>
</dbReference>
<dbReference type="InterPro" id="IPR003610">
    <property type="entry name" value="CBM5/12"/>
</dbReference>
<keyword evidence="3" id="KW-0119">Carbohydrate metabolism</keyword>
<dbReference type="InterPro" id="IPR050542">
    <property type="entry name" value="Glycosyl_Hydrlase18_Chitinase"/>
</dbReference>
<evidence type="ECO:0000256" key="2">
    <source>
        <dbReference type="ARBA" id="ARBA00022801"/>
    </source>
</evidence>
<keyword evidence="8" id="KW-0732">Signal</keyword>
<feature type="compositionally biased region" description="Acidic residues" evidence="7">
    <location>
        <begin position="93"/>
        <end position="104"/>
    </location>
</feature>
<dbReference type="InterPro" id="IPR001579">
    <property type="entry name" value="Glyco_hydro_18_chit_AS"/>
</dbReference>
<gene>
    <name evidence="10" type="ORF">E9998_16560</name>
</gene>
<dbReference type="EMBL" id="STGX01000012">
    <property type="protein sequence ID" value="THV27139.1"/>
    <property type="molecule type" value="Genomic_DNA"/>
</dbReference>
<dbReference type="PROSITE" id="PS51910">
    <property type="entry name" value="GH18_2"/>
    <property type="match status" value="1"/>
</dbReference>
<dbReference type="CDD" id="cd02871">
    <property type="entry name" value="GH18_chitinase_D-like"/>
    <property type="match status" value="1"/>
</dbReference>
<dbReference type="EC" id="3.2.1.14" evidence="1"/>
<protein>
    <recommendedName>
        <fullName evidence="1">chitinase</fullName>
        <ecNumber evidence="1">3.2.1.14</ecNumber>
    </recommendedName>
</protein>
<keyword evidence="2 5" id="KW-0378">Hydrolase</keyword>